<dbReference type="AlphaFoldDB" id="A0A7I8DFL0"/>
<sequence>MEKNMIKERIPDIKAIGVGFSCVDVYEKLNKFYPTGNGVDWGIHLKRLGVPVSILSVVGTDIYGEKMREALEKEGIDISHLHTAKGETCKMMMDLINGIDRVHLEAIDGVMLDFKLTEEDKEYIKNFQFMHTDLFGNVLNDLAEIRAAGVKVVMDFSTFCEDPQYNREENYKNVDYAFLSYDKEDEYIKSLLKKIRSFGAKIVTATLGENGSISYDGENFYRQGIVPVKVVNTVGAGDSYIAGFTYGIMMGWDIPACMEFGAKISAEVVTRFEPY</sequence>
<keyword evidence="2 4" id="KW-0418">Kinase</keyword>
<gene>
    <name evidence="4" type="primary">frlD_1</name>
    <name evidence="4" type="ORF">bsdcttw_02030</name>
</gene>
<dbReference type="GO" id="GO:0016301">
    <property type="term" value="F:kinase activity"/>
    <property type="evidence" value="ECO:0007669"/>
    <property type="project" value="UniProtKB-KW"/>
</dbReference>
<proteinExistence type="predicted"/>
<dbReference type="Pfam" id="PF00294">
    <property type="entry name" value="PfkB"/>
    <property type="match status" value="1"/>
</dbReference>
<dbReference type="RefSeq" id="WP_225903758.1">
    <property type="nucleotide sequence ID" value="NZ_AP023368.1"/>
</dbReference>
<evidence type="ECO:0000256" key="1">
    <source>
        <dbReference type="ARBA" id="ARBA00022679"/>
    </source>
</evidence>
<keyword evidence="5" id="KW-1185">Reference proteome</keyword>
<dbReference type="Gene3D" id="3.40.1190.20">
    <property type="match status" value="1"/>
</dbReference>
<dbReference type="PANTHER" id="PTHR10584:SF166">
    <property type="entry name" value="RIBOKINASE"/>
    <property type="match status" value="1"/>
</dbReference>
<organism evidence="4 5">
    <name type="scientific">Anaerocolumna chitinilytica</name>
    <dbReference type="NCBI Taxonomy" id="1727145"/>
    <lineage>
        <taxon>Bacteria</taxon>
        <taxon>Bacillati</taxon>
        <taxon>Bacillota</taxon>
        <taxon>Clostridia</taxon>
        <taxon>Lachnospirales</taxon>
        <taxon>Lachnospiraceae</taxon>
        <taxon>Anaerocolumna</taxon>
    </lineage>
</organism>
<protein>
    <submittedName>
        <fullName evidence="4">Fructoselysine kinase</fullName>
    </submittedName>
</protein>
<dbReference type="InterPro" id="IPR011611">
    <property type="entry name" value="PfkB_dom"/>
</dbReference>
<evidence type="ECO:0000259" key="3">
    <source>
        <dbReference type="Pfam" id="PF00294"/>
    </source>
</evidence>
<dbReference type="EMBL" id="AP023368">
    <property type="protein sequence ID" value="BCJ97162.1"/>
    <property type="molecule type" value="Genomic_DNA"/>
</dbReference>
<evidence type="ECO:0000313" key="5">
    <source>
        <dbReference type="Proteomes" id="UP000515703"/>
    </source>
</evidence>
<dbReference type="SUPFAM" id="SSF53613">
    <property type="entry name" value="Ribokinase-like"/>
    <property type="match status" value="1"/>
</dbReference>
<accession>A0A7I8DFL0</accession>
<dbReference type="InterPro" id="IPR029056">
    <property type="entry name" value="Ribokinase-like"/>
</dbReference>
<dbReference type="NCBIfam" id="NF007321">
    <property type="entry name" value="PRK09813.1"/>
    <property type="match status" value="1"/>
</dbReference>
<dbReference type="Proteomes" id="UP000515703">
    <property type="component" value="Chromosome"/>
</dbReference>
<dbReference type="InterPro" id="IPR002173">
    <property type="entry name" value="Carboh/pur_kinase_PfkB_CS"/>
</dbReference>
<reference evidence="4 5" key="2">
    <citation type="submission" date="2020-08" db="EMBL/GenBank/DDBJ databases">
        <authorList>
            <person name="Ueki A."/>
            <person name="Tonouchi A."/>
        </authorList>
    </citation>
    <scope>NUCLEOTIDE SEQUENCE [LARGE SCALE GENOMIC DNA]</scope>
    <source>
        <strain evidence="4 5">CTTW</strain>
    </source>
</reference>
<dbReference type="PANTHER" id="PTHR10584">
    <property type="entry name" value="SUGAR KINASE"/>
    <property type="match status" value="1"/>
</dbReference>
<evidence type="ECO:0000256" key="2">
    <source>
        <dbReference type="ARBA" id="ARBA00022777"/>
    </source>
</evidence>
<name>A0A7I8DFL0_9FIRM</name>
<keyword evidence="1" id="KW-0808">Transferase</keyword>
<feature type="domain" description="Carbohydrate kinase PfkB" evidence="3">
    <location>
        <begin position="43"/>
        <end position="272"/>
    </location>
</feature>
<evidence type="ECO:0000313" key="4">
    <source>
        <dbReference type="EMBL" id="BCJ97162.1"/>
    </source>
</evidence>
<dbReference type="KEGG" id="acht:bsdcttw_02030"/>
<dbReference type="PROSITE" id="PS00584">
    <property type="entry name" value="PFKB_KINASES_2"/>
    <property type="match status" value="1"/>
</dbReference>
<reference evidence="4 5" key="1">
    <citation type="submission" date="2020-08" db="EMBL/GenBank/DDBJ databases">
        <title>Draft genome sequencing of an Anaerocolumna strain isolated from anoxic soil subjected to BSD treatment.</title>
        <authorList>
            <person name="Uek A."/>
            <person name="Tonouchi A."/>
        </authorList>
    </citation>
    <scope>NUCLEOTIDE SEQUENCE [LARGE SCALE GENOMIC DNA]</scope>
    <source>
        <strain evidence="4 5">CTTW</strain>
    </source>
</reference>